<feature type="transmembrane region" description="Helical" evidence="2">
    <location>
        <begin position="7"/>
        <end position="25"/>
    </location>
</feature>
<keyword evidence="5" id="KW-1185">Reference proteome</keyword>
<feature type="transmembrane region" description="Helical" evidence="2">
    <location>
        <begin position="186"/>
        <end position="210"/>
    </location>
</feature>
<reference evidence="5" key="1">
    <citation type="journal article" date="2019" name="Int. J. Syst. Evol. Microbiol.">
        <title>The Global Catalogue of Microorganisms (GCM) 10K type strain sequencing project: providing services to taxonomists for standard genome sequencing and annotation.</title>
        <authorList>
            <consortium name="The Broad Institute Genomics Platform"/>
            <consortium name="The Broad Institute Genome Sequencing Center for Infectious Disease"/>
            <person name="Wu L."/>
            <person name="Ma J."/>
        </authorList>
    </citation>
    <scope>NUCLEOTIDE SEQUENCE [LARGE SCALE GENOMIC DNA]</scope>
    <source>
        <strain evidence="5">JCM 16014</strain>
    </source>
</reference>
<dbReference type="Pfam" id="PF20182">
    <property type="entry name" value="DUF6545"/>
    <property type="match status" value="1"/>
</dbReference>
<dbReference type="Proteomes" id="UP001500751">
    <property type="component" value="Unassembled WGS sequence"/>
</dbReference>
<evidence type="ECO:0000313" key="5">
    <source>
        <dbReference type="Proteomes" id="UP001500751"/>
    </source>
</evidence>
<sequence length="466" mass="47843">MAPASDLGAYAGTAALLGFVGYRFGADRRGAPDPFRWLVYAFGLFEAGSLAILAPAGLRLLTGAGVGEATVVGLGDSLRTAAVSSLVGVAYALRPATAGQVGAGSATASRFPGSPGLPESPESPGAPRSPGSPALPAGAWPSGWSRSWLVPALVVQVMMAVLFAVARPQADAGGTLSVDVPGRVALSAHYSLFVGYTLFGLAELAGALLPQARHGGSRPLRLGVRLAVAAIAVGAVWTLWTLDDILSVARSGTQGGSDDSVSNLFGVSCVALLVAGGTVGRWGGALAKPHRWWRAYQRYRTLGPLWSALHHELPHIALDPGDRPRPGAAASIEFLAYRRAIEIHDASLALRQYRQPGFAAWLAAADIDAGRYSAAEIEAAALAVAVENLRRDRRFDGAGGDAGSDAMPDAMPDPASGRASGRSSNTPAETAANPEAGAAGAEASWLVDVAQAFRHSPLVRLALDVS</sequence>
<feature type="transmembrane region" description="Helical" evidence="2">
    <location>
        <begin position="148"/>
        <end position="166"/>
    </location>
</feature>
<organism evidence="4 5">
    <name type="scientific">Catenulispora yoronensis</name>
    <dbReference type="NCBI Taxonomy" id="450799"/>
    <lineage>
        <taxon>Bacteria</taxon>
        <taxon>Bacillati</taxon>
        <taxon>Actinomycetota</taxon>
        <taxon>Actinomycetes</taxon>
        <taxon>Catenulisporales</taxon>
        <taxon>Catenulisporaceae</taxon>
        <taxon>Catenulispora</taxon>
    </lineage>
</organism>
<comment type="caution">
    <text evidence="4">The sequence shown here is derived from an EMBL/GenBank/DDBJ whole genome shotgun (WGS) entry which is preliminary data.</text>
</comment>
<feature type="region of interest" description="Disordered" evidence="1">
    <location>
        <begin position="396"/>
        <end position="437"/>
    </location>
</feature>
<feature type="compositionally biased region" description="Low complexity" evidence="1">
    <location>
        <begin position="112"/>
        <end position="134"/>
    </location>
</feature>
<dbReference type="InterPro" id="IPR046675">
    <property type="entry name" value="DUF6545"/>
</dbReference>
<dbReference type="InterPro" id="IPR050039">
    <property type="entry name" value="MAB_1171c-like"/>
</dbReference>
<proteinExistence type="predicted"/>
<evidence type="ECO:0000256" key="2">
    <source>
        <dbReference type="SAM" id="Phobius"/>
    </source>
</evidence>
<feature type="compositionally biased region" description="Low complexity" evidence="1">
    <location>
        <begin position="403"/>
        <end position="417"/>
    </location>
</feature>
<feature type="transmembrane region" description="Helical" evidence="2">
    <location>
        <begin position="222"/>
        <end position="240"/>
    </location>
</feature>
<evidence type="ECO:0000259" key="3">
    <source>
        <dbReference type="Pfam" id="PF20182"/>
    </source>
</evidence>
<feature type="compositionally biased region" description="Low complexity" evidence="1">
    <location>
        <begin position="425"/>
        <end position="437"/>
    </location>
</feature>
<keyword evidence="2" id="KW-1133">Transmembrane helix</keyword>
<feature type="domain" description="DUF6545" evidence="3">
    <location>
        <begin position="291"/>
        <end position="455"/>
    </location>
</feature>
<feature type="region of interest" description="Disordered" evidence="1">
    <location>
        <begin position="103"/>
        <end position="134"/>
    </location>
</feature>
<evidence type="ECO:0000256" key="1">
    <source>
        <dbReference type="SAM" id="MobiDB-lite"/>
    </source>
</evidence>
<feature type="transmembrane region" description="Helical" evidence="2">
    <location>
        <begin position="37"/>
        <end position="58"/>
    </location>
</feature>
<dbReference type="EMBL" id="BAAAQN010000004">
    <property type="protein sequence ID" value="GAA2017020.1"/>
    <property type="molecule type" value="Genomic_DNA"/>
</dbReference>
<feature type="transmembrane region" description="Helical" evidence="2">
    <location>
        <begin position="260"/>
        <end position="284"/>
    </location>
</feature>
<evidence type="ECO:0000313" key="4">
    <source>
        <dbReference type="EMBL" id="GAA2017020.1"/>
    </source>
</evidence>
<accession>A0ABP5F758</accession>
<gene>
    <name evidence="4" type="ORF">GCM10009839_10970</name>
</gene>
<keyword evidence="2" id="KW-0472">Membrane</keyword>
<protein>
    <recommendedName>
        <fullName evidence="3">DUF6545 domain-containing protein</fullName>
    </recommendedName>
</protein>
<dbReference type="RefSeq" id="WP_344664377.1">
    <property type="nucleotide sequence ID" value="NZ_BAAAQN010000004.1"/>
</dbReference>
<dbReference type="NCBIfam" id="NF042915">
    <property type="entry name" value="MAB_1171c_fam"/>
    <property type="match status" value="1"/>
</dbReference>
<keyword evidence="2" id="KW-0812">Transmembrane</keyword>
<name>A0ABP5F758_9ACTN</name>